<proteinExistence type="predicted"/>
<name>A0ABC9WTW9_GRUJA</name>
<dbReference type="AlphaFoldDB" id="A0ABC9WTW9"/>
<evidence type="ECO:0000313" key="2">
    <source>
        <dbReference type="Proteomes" id="UP001623348"/>
    </source>
</evidence>
<gene>
    <name evidence="1" type="ORF">GRJ2_001343600</name>
</gene>
<reference evidence="1 2" key="1">
    <citation type="submission" date="2024-06" db="EMBL/GenBank/DDBJ databases">
        <title>The draft genome of Grus japonensis, version 3.</title>
        <authorList>
            <person name="Nabeshima K."/>
            <person name="Suzuki S."/>
            <person name="Onuma M."/>
        </authorList>
    </citation>
    <scope>NUCLEOTIDE SEQUENCE [LARGE SCALE GENOMIC DNA]</scope>
    <source>
        <strain evidence="1 2">451A</strain>
    </source>
</reference>
<dbReference type="EMBL" id="BAAFJT010000004">
    <property type="protein sequence ID" value="GAB0188783.1"/>
    <property type="molecule type" value="Genomic_DNA"/>
</dbReference>
<keyword evidence="2" id="KW-1185">Reference proteome</keyword>
<accession>A0ABC9WTW9</accession>
<sequence>MAEAWRLEEDEEELRELGRRHRRVALSSAAVNEGSDRAALVGTWPPARVNPPHHLFARRYSGKQHKDSYQSILKAWVKNIT</sequence>
<organism evidence="1 2">
    <name type="scientific">Grus japonensis</name>
    <name type="common">Japanese crane</name>
    <name type="synonym">Red-crowned crane</name>
    <dbReference type="NCBI Taxonomy" id="30415"/>
    <lineage>
        <taxon>Eukaryota</taxon>
        <taxon>Metazoa</taxon>
        <taxon>Chordata</taxon>
        <taxon>Craniata</taxon>
        <taxon>Vertebrata</taxon>
        <taxon>Euteleostomi</taxon>
        <taxon>Archelosauria</taxon>
        <taxon>Archosauria</taxon>
        <taxon>Dinosauria</taxon>
        <taxon>Saurischia</taxon>
        <taxon>Theropoda</taxon>
        <taxon>Coelurosauria</taxon>
        <taxon>Aves</taxon>
        <taxon>Neognathae</taxon>
        <taxon>Neoaves</taxon>
        <taxon>Gruiformes</taxon>
        <taxon>Gruidae</taxon>
        <taxon>Grus</taxon>
    </lineage>
</organism>
<comment type="caution">
    <text evidence="1">The sequence shown here is derived from an EMBL/GenBank/DDBJ whole genome shotgun (WGS) entry which is preliminary data.</text>
</comment>
<evidence type="ECO:0000313" key="1">
    <source>
        <dbReference type="EMBL" id="GAB0188783.1"/>
    </source>
</evidence>
<protein>
    <submittedName>
        <fullName evidence="1">Interferon-induced protein with tetratricopeptide repeats 5-like</fullName>
    </submittedName>
</protein>
<dbReference type="Proteomes" id="UP001623348">
    <property type="component" value="Unassembled WGS sequence"/>
</dbReference>